<gene>
    <name evidence="2" type="ORF">J2Z70_006022</name>
</gene>
<dbReference type="PROSITE" id="PS51257">
    <property type="entry name" value="PROKAR_LIPOPROTEIN"/>
    <property type="match status" value="1"/>
</dbReference>
<sequence>MLTMKKTFVLPFVMAVLILITACSGRSEAPEAVQPAGSGSGSEYPIQTDTELTYWLLTQTTLKPGINDIPFYQEWQKRIGVPIRFSEISSAQAKEAFSVMLSSGALTDIIEYNWLTGLPGGPEKALKDGYILRLNDLIDQYAPNLKKYLQEHPDIDKLVKTDNGDYYAFPFLKEGGMTTQWSGPVLRKDWLQELNLDVPATIGEWHKVLTAFKEQKGARAPLTFNSQSNALQGFLDGAFIGAFGVIRDFYVEDGKVQYGPLQPGYRQFLETMNAWYKEGLLDPNFSQNDRKMQDANIMTGASGATFSSGANIDKWEAALAAGHPQAAFVFAPYPVLNKGETPKFGQEAWLYGAEASAAVSATSKHPELAVQVLDYAYGEEGYLLFNYGTEGQSYTMQDGKPEVTGLITQNPDNLSYLEALTLYTHTVNPGPYVESKELIGKLALTNEDHNYDHWKTDNLKHVLPPVSITAEESGEYARIMADINTLVDETTLKIILGTVSADDAYRKFTDQLEQLGIGRALEIQQAAYERFLSR</sequence>
<feature type="chain" id="PRO_5047487332" evidence="1">
    <location>
        <begin position="30"/>
        <end position="534"/>
    </location>
</feature>
<keyword evidence="3" id="KW-1185">Reference proteome</keyword>
<feature type="signal peptide" evidence="1">
    <location>
        <begin position="1"/>
        <end position="29"/>
    </location>
</feature>
<dbReference type="InterPro" id="IPR006059">
    <property type="entry name" value="SBP"/>
</dbReference>
<evidence type="ECO:0000313" key="3">
    <source>
        <dbReference type="Proteomes" id="UP000773462"/>
    </source>
</evidence>
<name>A0ABS4P0I9_9BACL</name>
<dbReference type="Gene3D" id="3.40.190.10">
    <property type="entry name" value="Periplasmic binding protein-like II"/>
    <property type="match status" value="2"/>
</dbReference>
<dbReference type="SUPFAM" id="SSF53850">
    <property type="entry name" value="Periplasmic binding protein-like II"/>
    <property type="match status" value="1"/>
</dbReference>
<dbReference type="EMBL" id="JAGGLV010000031">
    <property type="protein sequence ID" value="MBP2115823.1"/>
    <property type="molecule type" value="Genomic_DNA"/>
</dbReference>
<proteinExistence type="predicted"/>
<evidence type="ECO:0000256" key="1">
    <source>
        <dbReference type="SAM" id="SignalP"/>
    </source>
</evidence>
<dbReference type="PANTHER" id="PTHR43649:SF12">
    <property type="entry name" value="DIACETYLCHITOBIOSE BINDING PROTEIN DASA"/>
    <property type="match status" value="1"/>
</dbReference>
<organism evidence="2 3">
    <name type="scientific">Paenibacillus silagei</name>
    <dbReference type="NCBI Taxonomy" id="1670801"/>
    <lineage>
        <taxon>Bacteria</taxon>
        <taxon>Bacillati</taxon>
        <taxon>Bacillota</taxon>
        <taxon>Bacilli</taxon>
        <taxon>Bacillales</taxon>
        <taxon>Paenibacillaceae</taxon>
        <taxon>Paenibacillus</taxon>
    </lineage>
</organism>
<dbReference type="Pfam" id="PF01547">
    <property type="entry name" value="SBP_bac_1"/>
    <property type="match status" value="1"/>
</dbReference>
<reference evidence="2 3" key="1">
    <citation type="submission" date="2021-03" db="EMBL/GenBank/DDBJ databases">
        <title>Genomic Encyclopedia of Type Strains, Phase IV (KMG-IV): sequencing the most valuable type-strain genomes for metagenomic binning, comparative biology and taxonomic classification.</title>
        <authorList>
            <person name="Goeker M."/>
        </authorList>
    </citation>
    <scope>NUCLEOTIDE SEQUENCE [LARGE SCALE GENOMIC DNA]</scope>
    <source>
        <strain evidence="2 3">DSM 101953</strain>
    </source>
</reference>
<dbReference type="Proteomes" id="UP000773462">
    <property type="component" value="Unassembled WGS sequence"/>
</dbReference>
<evidence type="ECO:0000313" key="2">
    <source>
        <dbReference type="EMBL" id="MBP2115823.1"/>
    </source>
</evidence>
<protein>
    <submittedName>
        <fullName evidence="2">Aldouronate transport system substrate-binding protein</fullName>
    </submittedName>
</protein>
<dbReference type="PANTHER" id="PTHR43649">
    <property type="entry name" value="ARABINOSE-BINDING PROTEIN-RELATED"/>
    <property type="match status" value="1"/>
</dbReference>
<keyword evidence="1" id="KW-0732">Signal</keyword>
<dbReference type="InterPro" id="IPR050490">
    <property type="entry name" value="Bact_solute-bd_prot1"/>
</dbReference>
<comment type="caution">
    <text evidence="2">The sequence shown here is derived from an EMBL/GenBank/DDBJ whole genome shotgun (WGS) entry which is preliminary data.</text>
</comment>
<accession>A0ABS4P0I9</accession>